<evidence type="ECO:0000256" key="1">
    <source>
        <dbReference type="SAM" id="MobiDB-lite"/>
    </source>
</evidence>
<dbReference type="Proteomes" id="UP001160148">
    <property type="component" value="Unassembled WGS sequence"/>
</dbReference>
<evidence type="ECO:0000313" key="3">
    <source>
        <dbReference type="Proteomes" id="UP001160148"/>
    </source>
</evidence>
<feature type="compositionally biased region" description="Acidic residues" evidence="1">
    <location>
        <begin position="218"/>
        <end position="239"/>
    </location>
</feature>
<gene>
    <name evidence="2" type="ORF">MEUPH1_LOCUS12567</name>
</gene>
<name>A0AAV0WLD1_9HEMI</name>
<protein>
    <submittedName>
        <fullName evidence="2">Uncharacterized protein</fullName>
    </submittedName>
</protein>
<feature type="region of interest" description="Disordered" evidence="1">
    <location>
        <begin position="218"/>
        <end position="246"/>
    </location>
</feature>
<dbReference type="EMBL" id="CARXXK010000002">
    <property type="protein sequence ID" value="CAI6356880.1"/>
    <property type="molecule type" value="Genomic_DNA"/>
</dbReference>
<feature type="region of interest" description="Disordered" evidence="1">
    <location>
        <begin position="1"/>
        <end position="32"/>
    </location>
</feature>
<sequence>MSDQQGDDGGDKWRKTSPGLSGSDNPQCTPKQIKNLTLDELRQDERLWTAYERGWCDFLQLYMSMQLMQSETSYMLPELARPGLMGPSGAADSGAAGEEDTTGSANTSSGGDPALAAPAVAADVKDLQDKANGKPDPVRSPGKAAEVKLDNDLTRRIDVRVLSSRIKRTYKYADVRLCEFHGLGPRAVVQDDDKDDSEVVAKQLSSIRIKITTPEATEFDLDTFDENDEDNDDDDDDDEKPNADDE</sequence>
<proteinExistence type="predicted"/>
<dbReference type="AlphaFoldDB" id="A0AAV0WLD1"/>
<feature type="compositionally biased region" description="Polar residues" evidence="1">
    <location>
        <begin position="18"/>
        <end position="32"/>
    </location>
</feature>
<accession>A0AAV0WLD1</accession>
<feature type="compositionally biased region" description="Low complexity" evidence="1">
    <location>
        <begin position="87"/>
        <end position="96"/>
    </location>
</feature>
<comment type="caution">
    <text evidence="2">The sequence shown here is derived from an EMBL/GenBank/DDBJ whole genome shotgun (WGS) entry which is preliminary data.</text>
</comment>
<organism evidence="2 3">
    <name type="scientific">Macrosiphum euphorbiae</name>
    <name type="common">potato aphid</name>
    <dbReference type="NCBI Taxonomy" id="13131"/>
    <lineage>
        <taxon>Eukaryota</taxon>
        <taxon>Metazoa</taxon>
        <taxon>Ecdysozoa</taxon>
        <taxon>Arthropoda</taxon>
        <taxon>Hexapoda</taxon>
        <taxon>Insecta</taxon>
        <taxon>Pterygota</taxon>
        <taxon>Neoptera</taxon>
        <taxon>Paraneoptera</taxon>
        <taxon>Hemiptera</taxon>
        <taxon>Sternorrhyncha</taxon>
        <taxon>Aphidomorpha</taxon>
        <taxon>Aphidoidea</taxon>
        <taxon>Aphididae</taxon>
        <taxon>Macrosiphini</taxon>
        <taxon>Macrosiphum</taxon>
    </lineage>
</organism>
<evidence type="ECO:0000313" key="2">
    <source>
        <dbReference type="EMBL" id="CAI6356880.1"/>
    </source>
</evidence>
<feature type="region of interest" description="Disordered" evidence="1">
    <location>
        <begin position="85"/>
        <end position="115"/>
    </location>
</feature>
<reference evidence="2 3" key="1">
    <citation type="submission" date="2023-01" db="EMBL/GenBank/DDBJ databases">
        <authorList>
            <person name="Whitehead M."/>
        </authorList>
    </citation>
    <scope>NUCLEOTIDE SEQUENCE [LARGE SCALE GENOMIC DNA]</scope>
</reference>
<keyword evidence="3" id="KW-1185">Reference proteome</keyword>